<dbReference type="RefSeq" id="WP_180308550.1">
    <property type="nucleotide sequence ID" value="NZ_CP058952.1"/>
</dbReference>
<evidence type="ECO:0000256" key="1">
    <source>
        <dbReference type="SAM" id="SignalP"/>
    </source>
</evidence>
<dbReference type="Proteomes" id="UP000510822">
    <property type="component" value="Chromosome"/>
</dbReference>
<evidence type="ECO:0000313" key="4">
    <source>
        <dbReference type="Proteomes" id="UP000510822"/>
    </source>
</evidence>
<dbReference type="KEGG" id="cfon:HZU75_07700"/>
<dbReference type="GO" id="GO:0008237">
    <property type="term" value="F:metallopeptidase activity"/>
    <property type="evidence" value="ECO:0007669"/>
    <property type="project" value="InterPro"/>
</dbReference>
<evidence type="ECO:0000259" key="2">
    <source>
        <dbReference type="PROSITE" id="PS51841"/>
    </source>
</evidence>
<dbReference type="PROSITE" id="PS51841">
    <property type="entry name" value="LTD"/>
    <property type="match status" value="1"/>
</dbReference>
<sequence>MKHLPLTLLAVSVSLALLACGGGGGGGGSATPTAAPSYTPPPADAVSADPTIPAPQAITLQSGSLLISEISNSGWIEIYNTTDFPIDVSRMKVRTRDTSGLISEFALPAATILPKGYLVVAARPSTDIQSSNQVVFVGTTSLKPNWGSSNSGFVELTIPGQTIDFVRFGSGETTAPTSPSEWGSGNAPALDIGSDVGSTYGHSIVRPASSINSDTNLGTDWQPANFSTPFGPNDVPSGALDADNDGIPDSAEVAGGTFAGLDLYAMGARAGQRDIFLEIDYMSAADEGVKPRPEALQKIVAAFAAKGFSLHIDAGANVAGFNLGNAKSVLAYNSCLDMGNPKLGCADVYALKTNSFDLRRSPIFHYAVMGYKSGTYAGAAGLGEISGNDFYVALGGLGLSAKSTLEKNFLINTQAGTIMHELGHNLGLRHGGFEDQNSKPNYISVMNYMYSQAGIPPNVTGVNAGQRWYINNNLKGLGLCTTEVEANTCSDTFILDYSNGNSLALNEQSLLESELLGRGSTVAGAFVDWNRDGLNTTSRISANIDSPDSTVVSSVPLRDYNDWANLILPFARQFSGRLGKTPGSGTVYNDVHFLNDRQPVASEQPMVKPMP</sequence>
<feature type="chain" id="PRO_5028815524" description="LTD domain-containing protein" evidence="1">
    <location>
        <begin position="20"/>
        <end position="611"/>
    </location>
</feature>
<feature type="domain" description="LTD" evidence="2">
    <location>
        <begin position="49"/>
        <end position="170"/>
    </location>
</feature>
<dbReference type="Gene3D" id="3.40.390.10">
    <property type="entry name" value="Collagenase (Catalytic Domain)"/>
    <property type="match status" value="1"/>
</dbReference>
<accession>A0A7D5ZE34</accession>
<dbReference type="SUPFAM" id="SSF55486">
    <property type="entry name" value="Metalloproteases ('zincins'), catalytic domain"/>
    <property type="match status" value="1"/>
</dbReference>
<dbReference type="Gene3D" id="2.60.40.1260">
    <property type="entry name" value="Lamin Tail domain"/>
    <property type="match status" value="1"/>
</dbReference>
<dbReference type="SUPFAM" id="SSF74853">
    <property type="entry name" value="Lamin A/C globular tail domain"/>
    <property type="match status" value="1"/>
</dbReference>
<evidence type="ECO:0000313" key="3">
    <source>
        <dbReference type="EMBL" id="QLI81424.1"/>
    </source>
</evidence>
<dbReference type="AlphaFoldDB" id="A0A7D5ZE34"/>
<organism evidence="3 4">
    <name type="scientific">Chitinibacter fontanus</name>
    <dbReference type="NCBI Taxonomy" id="1737446"/>
    <lineage>
        <taxon>Bacteria</taxon>
        <taxon>Pseudomonadati</taxon>
        <taxon>Pseudomonadota</taxon>
        <taxon>Betaproteobacteria</taxon>
        <taxon>Neisseriales</taxon>
        <taxon>Chitinibacteraceae</taxon>
        <taxon>Chitinibacter</taxon>
    </lineage>
</organism>
<dbReference type="PROSITE" id="PS51257">
    <property type="entry name" value="PROKAR_LIPOPROTEIN"/>
    <property type="match status" value="1"/>
</dbReference>
<reference evidence="3 4" key="1">
    <citation type="journal article" date="2016" name="Int. J. Syst. Evol. Microbiol.">
        <title>Chitinibacter fontanus sp. nov., isolated from a spring.</title>
        <authorList>
            <person name="Sheu S.Y."/>
            <person name="Li Y.S."/>
            <person name="Young C.C."/>
            <person name="Chen W.M."/>
        </authorList>
    </citation>
    <scope>NUCLEOTIDE SEQUENCE [LARGE SCALE GENOMIC DNA]</scope>
    <source>
        <strain evidence="3 4">STM-7</strain>
    </source>
</reference>
<proteinExistence type="predicted"/>
<dbReference type="InterPro" id="IPR024079">
    <property type="entry name" value="MetalloPept_cat_dom_sf"/>
</dbReference>
<dbReference type="Pfam" id="PF13582">
    <property type="entry name" value="Reprolysin_3"/>
    <property type="match status" value="1"/>
</dbReference>
<protein>
    <recommendedName>
        <fullName evidence="2">LTD domain-containing protein</fullName>
    </recommendedName>
</protein>
<dbReference type="InterPro" id="IPR036415">
    <property type="entry name" value="Lamin_tail_dom_sf"/>
</dbReference>
<dbReference type="EMBL" id="CP058952">
    <property type="protein sequence ID" value="QLI81424.1"/>
    <property type="molecule type" value="Genomic_DNA"/>
</dbReference>
<name>A0A7D5ZE34_9NEIS</name>
<keyword evidence="4" id="KW-1185">Reference proteome</keyword>
<gene>
    <name evidence="3" type="ORF">HZU75_07700</name>
</gene>
<dbReference type="InterPro" id="IPR001322">
    <property type="entry name" value="Lamin_tail_dom"/>
</dbReference>
<keyword evidence="1" id="KW-0732">Signal</keyword>
<feature type="signal peptide" evidence="1">
    <location>
        <begin position="1"/>
        <end position="19"/>
    </location>
</feature>